<organism evidence="4">
    <name type="scientific">uncultured Aureispira sp</name>
    <dbReference type="NCBI Taxonomy" id="1331704"/>
    <lineage>
        <taxon>Bacteria</taxon>
        <taxon>Pseudomonadati</taxon>
        <taxon>Bacteroidota</taxon>
        <taxon>Saprospiria</taxon>
        <taxon>Saprospirales</taxon>
        <taxon>Saprospiraceae</taxon>
        <taxon>Aureispira</taxon>
        <taxon>environmental samples</taxon>
    </lineage>
</organism>
<name>A0A6S6SZQ6_9BACT</name>
<dbReference type="AlphaFoldDB" id="A0A6S6SZQ6"/>
<keyword evidence="2" id="KW-0732">Signal</keyword>
<evidence type="ECO:0000256" key="2">
    <source>
        <dbReference type="SAM" id="SignalP"/>
    </source>
</evidence>
<dbReference type="EMBL" id="CACVAQ010000211">
    <property type="protein sequence ID" value="CAA6813981.1"/>
    <property type="molecule type" value="Genomic_DNA"/>
</dbReference>
<dbReference type="Gene3D" id="3.30.1330.60">
    <property type="entry name" value="OmpA-like domain"/>
    <property type="match status" value="1"/>
</dbReference>
<keyword evidence="1" id="KW-0472">Membrane</keyword>
<evidence type="ECO:0000313" key="4">
    <source>
        <dbReference type="EMBL" id="CAA6813981.1"/>
    </source>
</evidence>
<reference evidence="4" key="1">
    <citation type="submission" date="2020-01" db="EMBL/GenBank/DDBJ databases">
        <authorList>
            <person name="Meier V. D."/>
            <person name="Meier V D."/>
        </authorList>
    </citation>
    <scope>NUCLEOTIDE SEQUENCE</scope>
    <source>
        <strain evidence="4">HLG_WM_MAG_10</strain>
    </source>
</reference>
<accession>A0A6S6SZQ6</accession>
<feature type="signal peptide" evidence="2">
    <location>
        <begin position="1"/>
        <end position="24"/>
    </location>
</feature>
<feature type="chain" id="PRO_5027863628" description="OmpA-like domain-containing protein" evidence="2">
    <location>
        <begin position="25"/>
        <end position="355"/>
    </location>
</feature>
<dbReference type="InterPro" id="IPR006665">
    <property type="entry name" value="OmpA-like"/>
</dbReference>
<dbReference type="CDD" id="cd07185">
    <property type="entry name" value="OmpA_C-like"/>
    <property type="match status" value="1"/>
</dbReference>
<evidence type="ECO:0000256" key="1">
    <source>
        <dbReference type="PROSITE-ProRule" id="PRU00473"/>
    </source>
</evidence>
<protein>
    <recommendedName>
        <fullName evidence="3">OmpA-like domain-containing protein</fullName>
    </recommendedName>
</protein>
<dbReference type="PROSITE" id="PS51123">
    <property type="entry name" value="OMPA_2"/>
    <property type="match status" value="1"/>
</dbReference>
<feature type="domain" description="OmpA-like" evidence="3">
    <location>
        <begin position="230"/>
        <end position="352"/>
    </location>
</feature>
<evidence type="ECO:0000259" key="3">
    <source>
        <dbReference type="PROSITE" id="PS51123"/>
    </source>
</evidence>
<dbReference type="PANTHER" id="PTHR30329:SF21">
    <property type="entry name" value="LIPOPROTEIN YIAD-RELATED"/>
    <property type="match status" value="1"/>
</dbReference>
<dbReference type="Pfam" id="PF00691">
    <property type="entry name" value="OmpA"/>
    <property type="match status" value="1"/>
</dbReference>
<sequence>MDKPLLNQSTFFILAICCFNLSLASAFQYTVPTTLEVENAYTLRPVVGAQLVVQQKDPKGKYYNYGVYYTDSLGIVSLSLNEHQVYTVSTKKDNYYTQITGFSTTDISRVDNNKFGLSMRPKGCYRIRGEVKKQSSFVGENYLLLQDLASKESQKIAIHQDGSYYACATCGQNYSLIPYLNGKKQKTDTLTLNREDCEGKRNPLLELDIIPQEISEQPIVEVVKVPKRKYKKGDSMILKNLVFEGKSQVTNTVGNKQLDSLSQDLLKYPDLIIELRVHTDAKKSERYNWLLSRKRSAYIEKYLANKGIKTTQFTVVAVGETEILNDCANGKPCSKEEHAVNNRVELLVLDEKEGE</sequence>
<dbReference type="SUPFAM" id="SSF103088">
    <property type="entry name" value="OmpA-like"/>
    <property type="match status" value="1"/>
</dbReference>
<dbReference type="PANTHER" id="PTHR30329">
    <property type="entry name" value="STATOR ELEMENT OF FLAGELLAR MOTOR COMPLEX"/>
    <property type="match status" value="1"/>
</dbReference>
<dbReference type="GO" id="GO:0016020">
    <property type="term" value="C:membrane"/>
    <property type="evidence" value="ECO:0007669"/>
    <property type="project" value="UniProtKB-UniRule"/>
</dbReference>
<gene>
    <name evidence="4" type="ORF">HELGO_WM16163</name>
</gene>
<proteinExistence type="predicted"/>
<dbReference type="InterPro" id="IPR036737">
    <property type="entry name" value="OmpA-like_sf"/>
</dbReference>
<dbReference type="InterPro" id="IPR050330">
    <property type="entry name" value="Bact_OuterMem_StrucFunc"/>
</dbReference>